<dbReference type="SUPFAM" id="SSF160631">
    <property type="entry name" value="SMI1/KNR4-like"/>
    <property type="match status" value="1"/>
</dbReference>
<keyword evidence="2" id="KW-1185">Reference proteome</keyword>
<organism evidence="1 2">
    <name type="scientific">Pantoea anthophila</name>
    <dbReference type="NCBI Taxonomy" id="470931"/>
    <lineage>
        <taxon>Bacteria</taxon>
        <taxon>Pseudomonadati</taxon>
        <taxon>Pseudomonadota</taxon>
        <taxon>Gammaproteobacteria</taxon>
        <taxon>Enterobacterales</taxon>
        <taxon>Erwiniaceae</taxon>
        <taxon>Pantoea</taxon>
    </lineage>
</organism>
<evidence type="ECO:0000313" key="1">
    <source>
        <dbReference type="EMBL" id="TPV21325.1"/>
    </source>
</evidence>
<reference evidence="1 2" key="1">
    <citation type="submission" date="2019-06" db="EMBL/GenBank/DDBJ databases">
        <title>Taxogenomics and systematics of the genus Pantoea.</title>
        <authorList>
            <person name="Tambong J.T."/>
        </authorList>
    </citation>
    <scope>NUCLEOTIDE SEQUENCE [LARGE SCALE GENOMIC DNA]</scope>
    <source>
        <strain evidence="1 2">LMG 2558</strain>
    </source>
</reference>
<dbReference type="Proteomes" id="UP000316142">
    <property type="component" value="Unassembled WGS sequence"/>
</dbReference>
<dbReference type="InterPro" id="IPR037883">
    <property type="entry name" value="Knr4/Smi1-like_sf"/>
</dbReference>
<proteinExistence type="predicted"/>
<dbReference type="EMBL" id="VHIZ01000063">
    <property type="protein sequence ID" value="TPV21325.1"/>
    <property type="molecule type" value="Genomic_DNA"/>
</dbReference>
<evidence type="ECO:0000313" key="2">
    <source>
        <dbReference type="Proteomes" id="UP000316142"/>
    </source>
</evidence>
<protein>
    <submittedName>
        <fullName evidence="1">SMI1/KNR4 family protein</fullName>
    </submittedName>
</protein>
<name>A0ABY2Z2G0_9GAMM</name>
<accession>A0ABY2Z2G0</accession>
<comment type="caution">
    <text evidence="1">The sequence shown here is derived from an EMBL/GenBank/DDBJ whole genome shotgun (WGS) entry which is preliminary data.</text>
</comment>
<sequence>MNDYVEKLLSICSNALSPLEGVKDCSEFFSSPLSFELNTLLNRKNGCYGFESALHIFPYQTTHEEIGLVDWNNKNLWISSYEDMAIGALYFAEDVFGGQFCLKTNGIYFFDPETAEFTKFANNINEWCELILSDYSVVTGYSLAHSWQEINGPIPSGYRLAPKIPFVAGGLYELDNLYICKSHELMEAAANIALQIRDTPDGSNVQLVINT</sequence>
<dbReference type="RefSeq" id="WP_140925512.1">
    <property type="nucleotide sequence ID" value="NZ_CP122311.1"/>
</dbReference>
<gene>
    <name evidence="1" type="ORF">FJW00_20395</name>
</gene>